<dbReference type="Gene3D" id="3.40.30.10">
    <property type="entry name" value="Glutaredoxin"/>
    <property type="match status" value="1"/>
</dbReference>
<dbReference type="STRING" id="1143323.M787_003350"/>
<dbReference type="InterPro" id="IPR008928">
    <property type="entry name" value="6-hairpin_glycosidase_sf"/>
</dbReference>
<dbReference type="EMBL" id="CP015840">
    <property type="protein sequence ID" value="ANG66344.1"/>
    <property type="molecule type" value="Genomic_DNA"/>
</dbReference>
<dbReference type="InterPro" id="IPR004879">
    <property type="entry name" value="Ssp411-like_TRX"/>
</dbReference>
<protein>
    <submittedName>
        <fullName evidence="2">Thioredoxin</fullName>
    </submittedName>
</protein>
<evidence type="ECO:0000313" key="2">
    <source>
        <dbReference type="EMBL" id="ANG66344.1"/>
    </source>
</evidence>
<dbReference type="InterPro" id="IPR036249">
    <property type="entry name" value="Thioredoxin-like_sf"/>
</dbReference>
<sequence>MSQPLYTNKLINEKSPYLLLYAHTPVNWYPWGSEAFDLAKSQDKPIFLSIGCAHSRGCRVMLQESFVNPEVAAMLNEYFVNVKIDKEELPHVAHLYFDLAQLLSVSGEGQSISSWPLNVFLTPDLLPFFSVNYLSAEEKLGMPSFSQMIEKLYAMWKDCEEREVLVRQAHKVMEIASFIEKCFKKELLEEQVLLQTVSAIYHDIDPHYGGIKSFPKTPPYLLIQFLLRYSIEYQDSRSLFFVDRSLQMMAKGGIFDHLGGGFYCYTIDDKWLIPCFEKQLIDNAFLLLDYLDAGVCLKNPQYLEIAKQILHYMLSALYYPDVGAFYTSEHGESWGASGKCLAWSGEEIREILGERADLFCEYYGISREGFCNGKNILHIPDHINLEEIAEKYHCSVEEFFEILDCLKDKLRLHRETKLQLFKDDQCLAFHNGWMIHALVIAGRTLGENHYISIAMKCGEFIRNHLCVKTTLLRRWREGEAKYSAGLEDYGAVILGFLSLYEVGCGAKWLVYAEELMKEVLIFFRSESGGFYTTDGRDSYLLFQQESLSDGESISGSALICQTLIKLHMLTEKKHYLTYAEDTLQLAQARWHTHKFSSMGSLIAAQTYFSRNHKKILISLAHEEDRRIILSYFSGRFLPYVSLVWMKQGERELLERLLPEHEHSLIPKEGQKLSIVCVIEPEVGRKFSNLEDFYNYLKEYTL</sequence>
<dbReference type="InterPro" id="IPR024705">
    <property type="entry name" value="Ssp411"/>
</dbReference>
<gene>
    <name evidence="2" type="ORF">M787_003350</name>
</gene>
<dbReference type="Proteomes" id="UP000019147">
    <property type="component" value="Chromosome"/>
</dbReference>
<dbReference type="AlphaFoldDB" id="A0A173DZI5"/>
<accession>A0A173DZI5</accession>
<proteinExistence type="predicted"/>
<dbReference type="Pfam" id="PF03190">
    <property type="entry name" value="Thioredox_DsbH"/>
    <property type="match status" value="1"/>
</dbReference>
<dbReference type="PIRSF" id="PIRSF006402">
    <property type="entry name" value="UCP006402_thioredoxin"/>
    <property type="match status" value="1"/>
</dbReference>
<dbReference type="RefSeq" id="WP_021828161.1">
    <property type="nucleotide sequence ID" value="NZ_CP015840.1"/>
</dbReference>
<dbReference type="OrthoDB" id="9762614at2"/>
<dbReference type="GeneID" id="81478340"/>
<dbReference type="PANTHER" id="PTHR42899:SF1">
    <property type="entry name" value="SPERMATOGENESIS-ASSOCIATED PROTEIN 20"/>
    <property type="match status" value="1"/>
</dbReference>
<dbReference type="PANTHER" id="PTHR42899">
    <property type="entry name" value="SPERMATOGENESIS-ASSOCIATED PROTEIN 20"/>
    <property type="match status" value="1"/>
</dbReference>
<feature type="domain" description="Spermatogenesis-associated protein 20-like TRX" evidence="1">
    <location>
        <begin position="7"/>
        <end position="174"/>
    </location>
</feature>
<dbReference type="eggNOG" id="COG1331">
    <property type="taxonomic scope" value="Bacteria"/>
</dbReference>
<dbReference type="KEGG" id="cgz:M787_003350"/>
<name>A0A173DZI5_9CHLA</name>
<dbReference type="SUPFAM" id="SSF52833">
    <property type="entry name" value="Thioredoxin-like"/>
    <property type="match status" value="1"/>
</dbReference>
<evidence type="ECO:0000259" key="1">
    <source>
        <dbReference type="Pfam" id="PF03190"/>
    </source>
</evidence>
<dbReference type="SUPFAM" id="SSF48208">
    <property type="entry name" value="Six-hairpin glycosidases"/>
    <property type="match status" value="1"/>
</dbReference>
<dbReference type="GO" id="GO:0005975">
    <property type="term" value="P:carbohydrate metabolic process"/>
    <property type="evidence" value="ECO:0007669"/>
    <property type="project" value="InterPro"/>
</dbReference>
<evidence type="ECO:0000313" key="3">
    <source>
        <dbReference type="Proteomes" id="UP000019147"/>
    </source>
</evidence>
<organism evidence="2 3">
    <name type="scientific">Chlamydia gallinacea 08-1274/3</name>
    <dbReference type="NCBI Taxonomy" id="1143323"/>
    <lineage>
        <taxon>Bacteria</taxon>
        <taxon>Pseudomonadati</taxon>
        <taxon>Chlamydiota</taxon>
        <taxon>Chlamydiia</taxon>
        <taxon>Chlamydiales</taxon>
        <taxon>Chlamydiaceae</taxon>
        <taxon>Chlamydia/Chlamydophila group</taxon>
        <taxon>Chlamydia</taxon>
    </lineage>
</organism>
<dbReference type="CDD" id="cd02955">
    <property type="entry name" value="SSP411"/>
    <property type="match status" value="1"/>
</dbReference>
<reference evidence="2 3" key="1">
    <citation type="journal article" date="2014" name="Syst. Appl. Microbiol.">
        <title>Evidence for the existence of two new members of the family Chlamydiaceae and proposal of Chlamydia avium sp. nov. and Chlamydia gallinacea sp. nov.</title>
        <authorList>
            <person name="Sachse K."/>
            <person name="Laroucau K."/>
            <person name="Riege K."/>
            <person name="Wehner S."/>
            <person name="Dilcher M."/>
            <person name="Creasy H.H."/>
            <person name="Weidmann M."/>
            <person name="Myers G."/>
            <person name="Vorimore F."/>
            <person name="Vicari N."/>
            <person name="Magnino S."/>
            <person name="Liebler-Tenorio E."/>
            <person name="Ruettger A."/>
            <person name="Bavoil P.M."/>
            <person name="Hufert F.T."/>
            <person name="Rossello-Mora R."/>
            <person name="Marz M."/>
        </authorList>
    </citation>
    <scope>NUCLEOTIDE SEQUENCE [LARGE SCALE GENOMIC DNA]</scope>
    <source>
        <strain evidence="2 3">08-1274/3</strain>
    </source>
</reference>